<dbReference type="KEGG" id="vg:955078"/>
<name>Q8JKQ8_9VIRU</name>
<protein>
    <submittedName>
        <fullName evidence="1">Orf53</fullName>
    </submittedName>
</protein>
<reference evidence="1 2" key="1">
    <citation type="journal article" date="2002" name="J. Virol.">
        <title>Analysis of the complete genome sequence of the Hz-1 virus suggests that it is related to members of the Baculoviridae.</title>
        <authorList>
            <person name="Cheng C.H."/>
            <person name="Liu S.M."/>
            <person name="Chow T.Y."/>
            <person name="Hsiao Y.Y."/>
            <person name="Wang D.P."/>
            <person name="Huang J.J."/>
            <person name="Chen H.H."/>
        </authorList>
    </citation>
    <scope>NUCLEOTIDE SEQUENCE [LARGE SCALE GENOMIC DNA]</scope>
</reference>
<sequence length="54" mass="6435">MHTQSAFSIRFITLKSCVHFIDTIMVPHSWVALNWHNICCLHKEPFQVKLPELW</sequence>
<accession>Q8JKQ8</accession>
<dbReference type="EMBL" id="AF451898">
    <property type="protein sequence ID" value="AAN04347.1"/>
    <property type="molecule type" value="Genomic_DNA"/>
</dbReference>
<dbReference type="Proteomes" id="UP000232784">
    <property type="component" value="Segment"/>
</dbReference>
<evidence type="ECO:0000313" key="2">
    <source>
        <dbReference type="Proteomes" id="UP000232784"/>
    </source>
</evidence>
<keyword evidence="2" id="KW-1185">Reference proteome</keyword>
<organism evidence="1 2">
    <name type="scientific">Heliothis zea nudivirus 1</name>
    <dbReference type="NCBI Taxonomy" id="3116536"/>
    <lineage>
        <taxon>Viruses</taxon>
        <taxon>Viruses incertae sedis</taxon>
        <taxon>Naldaviricetes</taxon>
        <taxon>Lefavirales</taxon>
        <taxon>Nudiviridae</taxon>
        <taxon>Betanudivirus</taxon>
        <taxon>Betanudivirus hezeae</taxon>
    </lineage>
</organism>
<proteinExistence type="predicted"/>
<evidence type="ECO:0000313" key="1">
    <source>
        <dbReference type="EMBL" id="AAN04347.1"/>
    </source>
</evidence>
<gene>
    <name evidence="1" type="primary">orf53</name>
</gene>